<reference evidence="2" key="1">
    <citation type="submission" date="2023-08" db="EMBL/GenBank/DDBJ databases">
        <title>Functional and genomic diversity of the sorghum phyllosphere microbiome.</title>
        <authorList>
            <person name="Shade A."/>
        </authorList>
    </citation>
    <scope>NUCLEOTIDE SEQUENCE</scope>
    <source>
        <strain evidence="2">SORGH_AS_0201</strain>
    </source>
</reference>
<dbReference type="EMBL" id="JAVJAF010000001">
    <property type="protein sequence ID" value="MDR6232260.1"/>
    <property type="molecule type" value="Genomic_DNA"/>
</dbReference>
<gene>
    <name evidence="2" type="ORF">QE440_000001</name>
</gene>
<sequence length="60" mass="6654">MTSILARYRQHLTKTLGDWFPRTALFLKGEPAPKRPEENSRVEASQGTAGVKGITAGRQQ</sequence>
<feature type="compositionally biased region" description="Basic and acidic residues" evidence="1">
    <location>
        <begin position="31"/>
        <end position="41"/>
    </location>
</feature>
<feature type="region of interest" description="Disordered" evidence="1">
    <location>
        <begin position="29"/>
        <end position="60"/>
    </location>
</feature>
<evidence type="ECO:0000313" key="3">
    <source>
        <dbReference type="Proteomes" id="UP001268036"/>
    </source>
</evidence>
<evidence type="ECO:0000313" key="2">
    <source>
        <dbReference type="EMBL" id="MDR6232260.1"/>
    </source>
</evidence>
<dbReference type="RefSeq" id="WP_309753948.1">
    <property type="nucleotide sequence ID" value="NZ_JAVJAF010000001.1"/>
</dbReference>
<protein>
    <submittedName>
        <fullName evidence="2">Uncharacterized protein</fullName>
    </submittedName>
</protein>
<name>A0AAJ2EXI7_9PSED</name>
<dbReference type="Proteomes" id="UP001268036">
    <property type="component" value="Unassembled WGS sequence"/>
</dbReference>
<dbReference type="AlphaFoldDB" id="A0AAJ2EXI7"/>
<organism evidence="2 3">
    <name type="scientific">Pseudomonas oryzihabitans</name>
    <dbReference type="NCBI Taxonomy" id="47885"/>
    <lineage>
        <taxon>Bacteria</taxon>
        <taxon>Pseudomonadati</taxon>
        <taxon>Pseudomonadota</taxon>
        <taxon>Gammaproteobacteria</taxon>
        <taxon>Pseudomonadales</taxon>
        <taxon>Pseudomonadaceae</taxon>
        <taxon>Pseudomonas</taxon>
    </lineage>
</organism>
<proteinExistence type="predicted"/>
<accession>A0AAJ2EXI7</accession>
<evidence type="ECO:0000256" key="1">
    <source>
        <dbReference type="SAM" id="MobiDB-lite"/>
    </source>
</evidence>
<comment type="caution">
    <text evidence="2">The sequence shown here is derived from an EMBL/GenBank/DDBJ whole genome shotgun (WGS) entry which is preliminary data.</text>
</comment>